<dbReference type="InterPro" id="IPR021255">
    <property type="entry name" value="DUF2807"/>
</dbReference>
<evidence type="ECO:0000313" key="3">
    <source>
        <dbReference type="Proteomes" id="UP000594430"/>
    </source>
</evidence>
<gene>
    <name evidence="2" type="ORF">IZU98_25445</name>
</gene>
<keyword evidence="2" id="KW-0614">Plasmid</keyword>
<dbReference type="Gene3D" id="2.160.20.120">
    <property type="match status" value="1"/>
</dbReference>
<accession>A0A7S9Q540</accession>
<organism evidence="2 3">
    <name type="scientific">Pseudomonas fulva</name>
    <dbReference type="NCBI Taxonomy" id="47880"/>
    <lineage>
        <taxon>Bacteria</taxon>
        <taxon>Pseudomonadati</taxon>
        <taxon>Pseudomonadota</taxon>
        <taxon>Gammaproteobacteria</taxon>
        <taxon>Pseudomonadales</taxon>
        <taxon>Pseudomonadaceae</taxon>
        <taxon>Pseudomonas</taxon>
    </lineage>
</organism>
<dbReference type="Proteomes" id="UP000594430">
    <property type="component" value="Plasmid pVIM-24-ZDHY414"/>
</dbReference>
<protein>
    <submittedName>
        <fullName evidence="2">DUF2807 domain-containing protein</fullName>
    </submittedName>
</protein>
<geneLocation type="plasmid" evidence="2 3">
    <name>pVIM-24-ZDHY414</name>
</geneLocation>
<dbReference type="EMBL" id="CP064948">
    <property type="protein sequence ID" value="QPH51621.1"/>
    <property type="molecule type" value="Genomic_DNA"/>
</dbReference>
<proteinExistence type="predicted"/>
<evidence type="ECO:0000313" key="2">
    <source>
        <dbReference type="EMBL" id="QPH51621.1"/>
    </source>
</evidence>
<dbReference type="RefSeq" id="WP_196110762.1">
    <property type="nucleotide sequence ID" value="NZ_CP064945.1"/>
</dbReference>
<dbReference type="AlphaFoldDB" id="A0A7S9Q540"/>
<evidence type="ECO:0000259" key="1">
    <source>
        <dbReference type="Pfam" id="PF10988"/>
    </source>
</evidence>
<dbReference type="Pfam" id="PF10988">
    <property type="entry name" value="DUF2807"/>
    <property type="match status" value="1"/>
</dbReference>
<sequence length="250" mass="25584">MNTSNYDHDILNQSEAWASTDGLHKVEREVGQVEHLTVQGSIDVVIVAGAEPRIIVASDSPGGDSVQIRQSGSRLEIKHEGLNVVSAGGSIKVSGSGNIVAGRSISIRSGGGVVVLAGGQGNITYQGERTVVAVMLPFAPNAVLAGSGSIELLAVDQENLDLSITGSGSISAKGRVNRLTASLMGSGDFRLGKLEAQSADLAVSGSGDIKSTIRESASAQVTGSGDIVIKGNPPKREQIVTGSGRVRFKG</sequence>
<feature type="domain" description="Putative auto-transporter adhesin head GIN" evidence="1">
    <location>
        <begin position="35"/>
        <end position="233"/>
    </location>
</feature>
<name>A0A7S9Q540_9PSED</name>
<reference evidence="2 3" key="1">
    <citation type="submission" date="2020-11" db="EMBL/GenBank/DDBJ databases">
        <title>Pseudomonas fulva producing VIM-24.</title>
        <authorList>
            <person name="Liu S."/>
        </authorList>
    </citation>
    <scope>NUCLEOTIDE SEQUENCE [LARGE SCALE GENOMIC DNA]</scope>
    <source>
        <strain evidence="2 3">ZDHY414</strain>
        <plasmid evidence="2 3">pVIM-24-ZDHY414</plasmid>
    </source>
</reference>